<accession>A0A0L6U2A0</accession>
<evidence type="ECO:0000313" key="4">
    <source>
        <dbReference type="Proteomes" id="UP000036873"/>
    </source>
</evidence>
<dbReference type="AlphaFoldDB" id="A0A0L6U2A0"/>
<dbReference type="InterPro" id="IPR036679">
    <property type="entry name" value="FlgN-like_sf"/>
</dbReference>
<comment type="caution">
    <text evidence="3">The sequence shown here is derived from an EMBL/GenBank/DDBJ whole genome shotgun (WGS) entry which is preliminary data.</text>
</comment>
<dbReference type="Proteomes" id="UP000036873">
    <property type="component" value="Unassembled WGS sequence"/>
</dbReference>
<evidence type="ECO:0000313" key="3">
    <source>
        <dbReference type="EMBL" id="KNZ42649.1"/>
    </source>
</evidence>
<feature type="region of interest" description="Disordered" evidence="2">
    <location>
        <begin position="145"/>
        <end position="165"/>
    </location>
</feature>
<dbReference type="STRING" id="52689.AKG39_05795"/>
<dbReference type="RefSeq" id="WP_050739416.1">
    <property type="nucleotide sequence ID" value="NZ_LGYO01000011.1"/>
</dbReference>
<dbReference type="InterPro" id="IPR007809">
    <property type="entry name" value="FlgN-like"/>
</dbReference>
<dbReference type="OrthoDB" id="1778022at2"/>
<name>A0A0L6U2A0_9FIRM</name>
<dbReference type="Pfam" id="PF05130">
    <property type="entry name" value="FlgN"/>
    <property type="match status" value="1"/>
</dbReference>
<dbReference type="GO" id="GO:0044780">
    <property type="term" value="P:bacterial-type flagellum assembly"/>
    <property type="evidence" value="ECO:0007669"/>
    <property type="project" value="InterPro"/>
</dbReference>
<evidence type="ECO:0008006" key="5">
    <source>
        <dbReference type="Google" id="ProtNLM"/>
    </source>
</evidence>
<evidence type="ECO:0000256" key="1">
    <source>
        <dbReference type="ARBA" id="ARBA00022795"/>
    </source>
</evidence>
<evidence type="ECO:0000256" key="2">
    <source>
        <dbReference type="SAM" id="MobiDB-lite"/>
    </source>
</evidence>
<organism evidence="3 4">
    <name type="scientific">Acetobacterium bakii</name>
    <dbReference type="NCBI Taxonomy" id="52689"/>
    <lineage>
        <taxon>Bacteria</taxon>
        <taxon>Bacillati</taxon>
        <taxon>Bacillota</taxon>
        <taxon>Clostridia</taxon>
        <taxon>Eubacteriales</taxon>
        <taxon>Eubacteriaceae</taxon>
        <taxon>Acetobacterium</taxon>
    </lineage>
</organism>
<sequence>MSETKDYKQVLDAFYEYLFGVSKLHREAVPKLKAELALIQEDDIDGLNTNLNQQQIFLYQIKSFDKEVAGYMKQLGVSGKNLSEVILKLPQDEQMRFYELLSQFEVTIKEFQFYKEKCQTMLNTKLHVVNKKISAFELKKDKKTYGEDGKQSETTAFPKTFEKSI</sequence>
<dbReference type="SUPFAM" id="SSF140566">
    <property type="entry name" value="FlgN-like"/>
    <property type="match status" value="1"/>
</dbReference>
<protein>
    <recommendedName>
        <fullName evidence="5">Flagellar biosynthesis protein FlgN</fullName>
    </recommendedName>
</protein>
<keyword evidence="1" id="KW-1005">Bacterial flagellum biogenesis</keyword>
<reference evidence="4" key="1">
    <citation type="submission" date="2015-07" db="EMBL/GenBank/DDBJ databases">
        <title>Draft genome sequence of Acetobacterium bakii DSM 8293, a potential psychrophilic chemical producer through syngas fermentation.</title>
        <authorList>
            <person name="Song Y."/>
            <person name="Hwang S."/>
            <person name="Cho B.-K."/>
        </authorList>
    </citation>
    <scope>NUCLEOTIDE SEQUENCE [LARGE SCALE GENOMIC DNA]</scope>
    <source>
        <strain evidence="4">DSM 8239</strain>
    </source>
</reference>
<dbReference type="Gene3D" id="1.20.58.300">
    <property type="entry name" value="FlgN-like"/>
    <property type="match status" value="1"/>
</dbReference>
<gene>
    <name evidence="3" type="ORF">AKG39_05795</name>
</gene>
<keyword evidence="4" id="KW-1185">Reference proteome</keyword>
<dbReference type="EMBL" id="LGYO01000011">
    <property type="protein sequence ID" value="KNZ42649.1"/>
    <property type="molecule type" value="Genomic_DNA"/>
</dbReference>
<proteinExistence type="predicted"/>